<sequence length="203" mass="21851">MSGRRRSFVVLAALVLTVSGCGGGGESPRPSSGESTATSSESPSADETPTETTTETTPEVEPADGPVLQVGSYSISAPRRFRINNDTTFADSAIGSFGNRLSGGVFLGVYQADQLSLDEAMRRSWRPDRTKPPGFERQPTTVLGSRTAYYYTARDGSTYIDHVMGMWDGAGLVEIRVNVPRIMPAEQQREVVESVRLTYSSGS</sequence>
<dbReference type="RefSeq" id="WP_201938115.1">
    <property type="nucleotide sequence ID" value="NZ_JAERSG010000004.1"/>
</dbReference>
<gene>
    <name evidence="2" type="ORF">JI751_14440</name>
</gene>
<accession>A0ABS1LAV8</accession>
<dbReference type="Proteomes" id="UP000636918">
    <property type="component" value="Unassembled WGS sequence"/>
</dbReference>
<organism evidence="2 3">
    <name type="scientific">Nocardioides baculatus</name>
    <dbReference type="NCBI Taxonomy" id="2801337"/>
    <lineage>
        <taxon>Bacteria</taxon>
        <taxon>Bacillati</taxon>
        <taxon>Actinomycetota</taxon>
        <taxon>Actinomycetes</taxon>
        <taxon>Propionibacteriales</taxon>
        <taxon>Nocardioidaceae</taxon>
        <taxon>Nocardioides</taxon>
    </lineage>
</organism>
<evidence type="ECO:0000313" key="2">
    <source>
        <dbReference type="EMBL" id="MBL0748816.1"/>
    </source>
</evidence>
<dbReference type="EMBL" id="JAERSG010000004">
    <property type="protein sequence ID" value="MBL0748816.1"/>
    <property type="molecule type" value="Genomic_DNA"/>
</dbReference>
<evidence type="ECO:0000313" key="3">
    <source>
        <dbReference type="Proteomes" id="UP000636918"/>
    </source>
</evidence>
<proteinExistence type="predicted"/>
<keyword evidence="3" id="KW-1185">Reference proteome</keyword>
<feature type="region of interest" description="Disordered" evidence="1">
    <location>
        <begin position="19"/>
        <end position="69"/>
    </location>
</feature>
<dbReference type="PROSITE" id="PS51257">
    <property type="entry name" value="PROKAR_LIPOPROTEIN"/>
    <property type="match status" value="1"/>
</dbReference>
<comment type="caution">
    <text evidence="2">The sequence shown here is derived from an EMBL/GenBank/DDBJ whole genome shotgun (WGS) entry which is preliminary data.</text>
</comment>
<name>A0ABS1LAV8_9ACTN</name>
<protein>
    <submittedName>
        <fullName evidence="2">Uncharacterized protein</fullName>
    </submittedName>
</protein>
<evidence type="ECO:0000256" key="1">
    <source>
        <dbReference type="SAM" id="MobiDB-lite"/>
    </source>
</evidence>
<feature type="compositionally biased region" description="Low complexity" evidence="1">
    <location>
        <begin position="27"/>
        <end position="60"/>
    </location>
</feature>
<reference evidence="2 3" key="1">
    <citation type="submission" date="2021-01" db="EMBL/GenBank/DDBJ databases">
        <title>Genome seq and assembly of Nocardiodes sp. G10.</title>
        <authorList>
            <person name="Chhetri G."/>
        </authorList>
    </citation>
    <scope>NUCLEOTIDE SEQUENCE [LARGE SCALE GENOMIC DNA]</scope>
    <source>
        <strain evidence="2 3">G10</strain>
    </source>
</reference>